<dbReference type="SUPFAM" id="SSF52058">
    <property type="entry name" value="L domain-like"/>
    <property type="match status" value="1"/>
</dbReference>
<sequence length="457" mass="53460">MYTPNPRNRLDALLPKTMHLNTRSIVFAAFTYNEPRSEDVYSRDEYSRDSRRWGNYSYDFDEIIQCEFLEFFTNLHTLAFRGMSLPRETYEVISRLKNLRTLTIVNGALPACEQDDRNLLSGLQLDALHLGGNCWRGSSLSFVIPQQLTLLPTIRVLKTDWNTETALFFGRAIWGVDEVTAQSSIRVLSTWNVRPRMVLDLEHVELTTRTRKEWDNSSDYLTQDLPLWSIHLLTFLRSCSHTLKRLVIDGYMSDFGPDVSLELPQLSSYKGPLDLLTAFVAPSLEDMELTDGEVAEDINIPRIIDHLRCVPNPLRVTKLHIIVESINLELLDTIRDRLKRLEELRIQVLKRDSILELVPGMGKSHLSHLSRLRVLHVYDVHARYIMNGPVDKYWVMLPADIRYTRRIQEHVVLEVWKDFTPSLREVRFSLLIFKRENEQARWSFDTTKPFYRRYSES</sequence>
<proteinExistence type="predicted"/>
<comment type="caution">
    <text evidence="1">The sequence shown here is derived from an EMBL/GenBank/DDBJ whole genome shotgun (WGS) entry which is preliminary data.</text>
</comment>
<reference evidence="1 2" key="1">
    <citation type="submission" date="2024-01" db="EMBL/GenBank/DDBJ databases">
        <title>A draft genome for a cacao thread blight-causing isolate of Paramarasmius palmivorus.</title>
        <authorList>
            <person name="Baruah I.K."/>
            <person name="Bukari Y."/>
            <person name="Amoako-Attah I."/>
            <person name="Meinhardt L.W."/>
            <person name="Bailey B.A."/>
            <person name="Cohen S.P."/>
        </authorList>
    </citation>
    <scope>NUCLEOTIDE SEQUENCE [LARGE SCALE GENOMIC DNA]</scope>
    <source>
        <strain evidence="1 2">GH-12</strain>
    </source>
</reference>
<dbReference type="InterPro" id="IPR032675">
    <property type="entry name" value="LRR_dom_sf"/>
</dbReference>
<keyword evidence="2" id="KW-1185">Reference proteome</keyword>
<dbReference type="EMBL" id="JAYKXP010000042">
    <property type="protein sequence ID" value="KAK7038847.1"/>
    <property type="molecule type" value="Genomic_DNA"/>
</dbReference>
<dbReference type="AlphaFoldDB" id="A0AAW0CKT3"/>
<evidence type="ECO:0008006" key="3">
    <source>
        <dbReference type="Google" id="ProtNLM"/>
    </source>
</evidence>
<protein>
    <recommendedName>
        <fullName evidence="3">F-box domain-containing protein</fullName>
    </recommendedName>
</protein>
<name>A0AAW0CKT3_9AGAR</name>
<evidence type="ECO:0000313" key="2">
    <source>
        <dbReference type="Proteomes" id="UP001383192"/>
    </source>
</evidence>
<dbReference type="Gene3D" id="3.80.10.10">
    <property type="entry name" value="Ribonuclease Inhibitor"/>
    <property type="match status" value="1"/>
</dbReference>
<gene>
    <name evidence="1" type="ORF">VNI00_010477</name>
</gene>
<evidence type="ECO:0000313" key="1">
    <source>
        <dbReference type="EMBL" id="KAK7038847.1"/>
    </source>
</evidence>
<accession>A0AAW0CKT3</accession>
<organism evidence="1 2">
    <name type="scientific">Paramarasmius palmivorus</name>
    <dbReference type="NCBI Taxonomy" id="297713"/>
    <lineage>
        <taxon>Eukaryota</taxon>
        <taxon>Fungi</taxon>
        <taxon>Dikarya</taxon>
        <taxon>Basidiomycota</taxon>
        <taxon>Agaricomycotina</taxon>
        <taxon>Agaricomycetes</taxon>
        <taxon>Agaricomycetidae</taxon>
        <taxon>Agaricales</taxon>
        <taxon>Marasmiineae</taxon>
        <taxon>Marasmiaceae</taxon>
        <taxon>Paramarasmius</taxon>
    </lineage>
</organism>
<dbReference type="Proteomes" id="UP001383192">
    <property type="component" value="Unassembled WGS sequence"/>
</dbReference>